<proteinExistence type="predicted"/>
<evidence type="ECO:0000313" key="1">
    <source>
        <dbReference type="EMBL" id="KAF3859646.1"/>
    </source>
</evidence>
<keyword evidence="2" id="KW-1185">Reference proteome</keyword>
<organism evidence="1 2">
    <name type="scientific">Dissostichus mawsoni</name>
    <name type="common">Antarctic cod</name>
    <dbReference type="NCBI Taxonomy" id="36200"/>
    <lineage>
        <taxon>Eukaryota</taxon>
        <taxon>Metazoa</taxon>
        <taxon>Chordata</taxon>
        <taxon>Craniata</taxon>
        <taxon>Vertebrata</taxon>
        <taxon>Euteleostomi</taxon>
        <taxon>Actinopterygii</taxon>
        <taxon>Neopterygii</taxon>
        <taxon>Teleostei</taxon>
        <taxon>Neoteleostei</taxon>
        <taxon>Acanthomorphata</taxon>
        <taxon>Eupercaria</taxon>
        <taxon>Perciformes</taxon>
        <taxon>Notothenioidei</taxon>
        <taxon>Nototheniidae</taxon>
        <taxon>Dissostichus</taxon>
    </lineage>
</organism>
<comment type="caution">
    <text evidence="1">The sequence shown here is derived from an EMBL/GenBank/DDBJ whole genome shotgun (WGS) entry which is preliminary data.</text>
</comment>
<accession>A0A7J5ZDE4</accession>
<reference evidence="1 2" key="1">
    <citation type="submission" date="2020-03" db="EMBL/GenBank/DDBJ databases">
        <title>Dissostichus mawsoni Genome sequencing and assembly.</title>
        <authorList>
            <person name="Park H."/>
        </authorList>
    </citation>
    <scope>NUCLEOTIDE SEQUENCE [LARGE SCALE GENOMIC DNA]</scope>
    <source>
        <strain evidence="1">DM0001</strain>
        <tissue evidence="1">Muscle</tissue>
    </source>
</reference>
<dbReference type="EMBL" id="JAAKFY010000003">
    <property type="protein sequence ID" value="KAF3859646.1"/>
    <property type="molecule type" value="Genomic_DNA"/>
</dbReference>
<dbReference type="AlphaFoldDB" id="A0A7J5ZDE4"/>
<sequence length="85" mass="9138">MLAKCSSFTFPVSPPPGPPCSCCLGSCCLGGSSSTPSSVRTHRFFFQSCSKPSLLFSSRPSFNTTFMPFSSIFLPKLKAPSSRFL</sequence>
<name>A0A7J5ZDE4_DISMA</name>
<evidence type="ECO:0000313" key="2">
    <source>
        <dbReference type="Proteomes" id="UP000518266"/>
    </source>
</evidence>
<protein>
    <submittedName>
        <fullName evidence="1">Uncharacterized protein</fullName>
    </submittedName>
</protein>
<dbReference type="Proteomes" id="UP000518266">
    <property type="component" value="Unassembled WGS sequence"/>
</dbReference>
<gene>
    <name evidence="1" type="ORF">F7725_022045</name>
</gene>